<name>A0A0G0BAX2_9BACT</name>
<evidence type="ECO:0000313" key="1">
    <source>
        <dbReference type="EMBL" id="KKP66489.1"/>
    </source>
</evidence>
<dbReference type="AlphaFoldDB" id="A0A0G0BAX2"/>
<evidence type="ECO:0000313" key="2">
    <source>
        <dbReference type="Proteomes" id="UP000034952"/>
    </source>
</evidence>
<proteinExistence type="predicted"/>
<comment type="caution">
    <text evidence="1">The sequence shown here is derived from an EMBL/GenBank/DDBJ whole genome shotgun (WGS) entry which is preliminary data.</text>
</comment>
<gene>
    <name evidence="1" type="ORF">UR64_C0006G0016</name>
</gene>
<accession>A0A0G0BAX2</accession>
<organism evidence="1 2">
    <name type="scientific">Candidatus Nomurabacteria bacterium GW2011_GWE1_35_16</name>
    <dbReference type="NCBI Taxonomy" id="1618761"/>
    <lineage>
        <taxon>Bacteria</taxon>
        <taxon>Candidatus Nomuraibacteriota</taxon>
    </lineage>
</organism>
<dbReference type="Proteomes" id="UP000034952">
    <property type="component" value="Unassembled WGS sequence"/>
</dbReference>
<protein>
    <submittedName>
        <fullName evidence="1">Uncharacterized protein</fullName>
    </submittedName>
</protein>
<dbReference type="EMBL" id="LBPY01000006">
    <property type="protein sequence ID" value="KKP66489.1"/>
    <property type="molecule type" value="Genomic_DNA"/>
</dbReference>
<sequence length="582" mass="68132">MNPETKICQNCKKDFTIEPDDFSFYEKIRVPAPTWCPECRSIRRMVHRNERNLYRRTCDVTGKKIISIYRDDCPYTICDKDYYFSNDFDPFKYGVTYNSNAKFFEQFYEFAKKVPLASLFVRNSENCEYNQDMGGASNCYLCSRTHNSKNMLYTYRGNHSSDCTDCFQAIENSEFLYESVNVSACSNSQFIHFCEKCSDSSFLYNCVGCVDCFMCTDMRNKQCYYKNEQYSRTDYKKIIDSYQLSTQEGQQKALKEFEDLLKKFPRRNLTITRSNNVTGDMIFDSKDSHDVFSVKGLQNCAYIWDSSRFSDSMDTYSGMSTELTYEATATTGHSSNCHFCVRVYDGSRDCEYSWFLQNCSNCFGCVGLKDTEYCIFNIKYSKEDYDNLLSKIKSKMREDKEYGEFFPLYISPFPYNDTVAHEYFPQNEQYAKERGMKWGNFEEKNYKVTMPANSLPNDIKDVPDSITGEVISCEHNGDCEHGCTKAFKIIPDELSFYRRRNLPLPKQCPNCRHYRRLAYRNSTQLRDVKCMCEGNNLSNGIYQNTVTHEHGDSSCGKNIKTTIDKDSDYVIYCEECYKKEVY</sequence>
<reference evidence="1 2" key="1">
    <citation type="journal article" date="2015" name="Nature">
        <title>rRNA introns, odd ribosomes, and small enigmatic genomes across a large radiation of phyla.</title>
        <authorList>
            <person name="Brown C.T."/>
            <person name="Hug L.A."/>
            <person name="Thomas B.C."/>
            <person name="Sharon I."/>
            <person name="Castelle C.J."/>
            <person name="Singh A."/>
            <person name="Wilkins M.J."/>
            <person name="Williams K.H."/>
            <person name="Banfield J.F."/>
        </authorList>
    </citation>
    <scope>NUCLEOTIDE SEQUENCE [LARGE SCALE GENOMIC DNA]</scope>
</reference>